<feature type="region of interest" description="Disordered" evidence="1">
    <location>
        <begin position="194"/>
        <end position="244"/>
    </location>
</feature>
<dbReference type="AlphaFoldDB" id="A0A2R4QNJ4"/>
<organism evidence="2">
    <name type="scientific">Saccharum hybrid cultivar SP80-3280</name>
    <dbReference type="NCBI Taxonomy" id="193079"/>
    <lineage>
        <taxon>Eukaryota</taxon>
        <taxon>Viridiplantae</taxon>
        <taxon>Streptophyta</taxon>
        <taxon>Embryophyta</taxon>
        <taxon>Tracheophyta</taxon>
        <taxon>Spermatophyta</taxon>
        <taxon>Magnoliopsida</taxon>
        <taxon>Liliopsida</taxon>
        <taxon>Poales</taxon>
        <taxon>Poaceae</taxon>
        <taxon>PACMAD clade</taxon>
        <taxon>Panicoideae</taxon>
        <taxon>Andropogonodae</taxon>
        <taxon>Andropogoneae</taxon>
        <taxon>Saccharinae</taxon>
        <taxon>Saccharum</taxon>
        <taxon>Saccharum officinarum species complex</taxon>
    </lineage>
</organism>
<feature type="region of interest" description="Disordered" evidence="1">
    <location>
        <begin position="1"/>
        <end position="104"/>
    </location>
</feature>
<feature type="compositionally biased region" description="Acidic residues" evidence="1">
    <location>
        <begin position="31"/>
        <end position="41"/>
    </location>
</feature>
<sequence length="244" mass="25610">MSLSLLQSYSSAEDDDDPAAGTELSESGDSSAEESGSEGDEGSAPPKPALKPRRRPNPKVGDASGGDGDSSLPSALEAFADVSGPPEFLRHRVAEPEEGTEALGVLDRRGKEGSKHPPPGAVVVAKPQLVAIRERVTTTGAIPPGSVTSGSVDGKRIIGAANPGPEDAADLLRMCLQCGVPKTYSHGKGMVCPQCGDRPVQTKEPEKKKGSTVKDKEKIKRMRGQSSHASWKSETEMALRQQFD</sequence>
<accession>A0A2R4QNJ4</accession>
<feature type="compositionally biased region" description="Basic and acidic residues" evidence="1">
    <location>
        <begin position="200"/>
        <end position="218"/>
    </location>
</feature>
<evidence type="ECO:0000313" key="3">
    <source>
        <dbReference type="EMBL" id="AVY91809.1"/>
    </source>
</evidence>
<feature type="compositionally biased region" description="Basic and acidic residues" evidence="1">
    <location>
        <begin position="231"/>
        <end position="244"/>
    </location>
</feature>
<evidence type="ECO:0000313" key="2">
    <source>
        <dbReference type="EMBL" id="AVY91785.1"/>
    </source>
</evidence>
<feature type="compositionally biased region" description="Polar residues" evidence="1">
    <location>
        <begin position="1"/>
        <end position="11"/>
    </location>
</feature>
<dbReference type="EMBL" id="MF737046">
    <property type="protein sequence ID" value="AVY91809.1"/>
    <property type="molecule type" value="Genomic_DNA"/>
</dbReference>
<proteinExistence type="predicted"/>
<reference evidence="2" key="1">
    <citation type="journal article" date="2018" name="Front. Plant Sci.">
        <title>"Targeted Sequencing by Gene Synteny," a New Strategy for Polyploid Species: Sequencing and Physical Structure of a Complex Sugarcane Region.</title>
        <authorList>
            <person name="Mancini M.C."/>
            <person name="Cardoso-Silva C.B."/>
            <person name="Sforca D.A."/>
            <person name="Pereira de Souza A."/>
        </authorList>
    </citation>
    <scope>NUCLEOTIDE SEQUENCE</scope>
    <source>
        <strain evidence="2">Shy3280Sca034</strain>
        <strain evidence="3">Shy3280Sca041</strain>
    </source>
</reference>
<protein>
    <submittedName>
        <fullName evidence="2">Uncharacterized protein</fullName>
    </submittedName>
</protein>
<evidence type="ECO:0000256" key="1">
    <source>
        <dbReference type="SAM" id="MobiDB-lite"/>
    </source>
</evidence>
<dbReference type="PANTHER" id="PTHR35321:SF1">
    <property type="entry name" value="OS02G0753200 PROTEIN"/>
    <property type="match status" value="1"/>
</dbReference>
<dbReference type="PANTHER" id="PTHR35321">
    <property type="entry name" value="OS02G0753200 PROTEIN"/>
    <property type="match status" value="1"/>
</dbReference>
<dbReference type="InterPro" id="IPR040306">
    <property type="entry name" value="Os02g0753200-like"/>
</dbReference>
<gene>
    <name evidence="2" type="ORF">Shy3280Sca034_048</name>
    <name evidence="3" type="ORF">Shy3280Sca041_019</name>
</gene>
<dbReference type="EMBL" id="MF737039">
    <property type="protein sequence ID" value="AVY91785.1"/>
    <property type="molecule type" value="Genomic_DNA"/>
</dbReference>
<name>A0A2R4QNJ4_9POAL</name>